<keyword evidence="1" id="KW-0812">Transmembrane</keyword>
<evidence type="ECO:0000313" key="4">
    <source>
        <dbReference type="EnsemblPlants" id="Pp3c4_950V3.1"/>
    </source>
</evidence>
<dbReference type="GO" id="GO:0043812">
    <property type="term" value="F:phosphatidylinositol-4-phosphate phosphatase activity"/>
    <property type="evidence" value="ECO:0000318"/>
    <property type="project" value="GO_Central"/>
</dbReference>
<accession>A0A2K1KLQ1</accession>
<dbReference type="EnsemblPlants" id="Pp3c4_950V3.1">
    <property type="protein sequence ID" value="Pp3c4_950V3.1"/>
    <property type="gene ID" value="Pp3c4_950"/>
</dbReference>
<evidence type="ECO:0000313" key="3">
    <source>
        <dbReference type="EMBL" id="PNR54705.1"/>
    </source>
</evidence>
<dbReference type="PROSITE" id="PS50275">
    <property type="entry name" value="SAC"/>
    <property type="match status" value="1"/>
</dbReference>
<reference evidence="3 5" key="2">
    <citation type="journal article" date="2018" name="Plant J.">
        <title>The Physcomitrella patens chromosome-scale assembly reveals moss genome structure and evolution.</title>
        <authorList>
            <person name="Lang D."/>
            <person name="Ullrich K.K."/>
            <person name="Murat F."/>
            <person name="Fuchs J."/>
            <person name="Jenkins J."/>
            <person name="Haas F.B."/>
            <person name="Piednoel M."/>
            <person name="Gundlach H."/>
            <person name="Van Bel M."/>
            <person name="Meyberg R."/>
            <person name="Vives C."/>
            <person name="Morata J."/>
            <person name="Symeonidi A."/>
            <person name="Hiss M."/>
            <person name="Muchero W."/>
            <person name="Kamisugi Y."/>
            <person name="Saleh O."/>
            <person name="Blanc G."/>
            <person name="Decker E.L."/>
            <person name="van Gessel N."/>
            <person name="Grimwood J."/>
            <person name="Hayes R.D."/>
            <person name="Graham S.W."/>
            <person name="Gunter L.E."/>
            <person name="McDaniel S.F."/>
            <person name="Hoernstein S.N.W."/>
            <person name="Larsson A."/>
            <person name="Li F.W."/>
            <person name="Perroud P.F."/>
            <person name="Phillips J."/>
            <person name="Ranjan P."/>
            <person name="Rokshar D.S."/>
            <person name="Rothfels C.J."/>
            <person name="Schneider L."/>
            <person name="Shu S."/>
            <person name="Stevenson D.W."/>
            <person name="Thummler F."/>
            <person name="Tillich M."/>
            <person name="Villarreal Aguilar J.C."/>
            <person name="Widiez T."/>
            <person name="Wong G.K."/>
            <person name="Wymore A."/>
            <person name="Zhang Y."/>
            <person name="Zimmer A.D."/>
            <person name="Quatrano R.S."/>
            <person name="Mayer K.F.X."/>
            <person name="Goodstein D."/>
            <person name="Casacuberta J.M."/>
            <person name="Vandepoele K."/>
            <person name="Reski R."/>
            <person name="Cuming A.C."/>
            <person name="Tuskan G.A."/>
            <person name="Maumus F."/>
            <person name="Salse J."/>
            <person name="Schmutz J."/>
            <person name="Rensing S.A."/>
        </authorList>
    </citation>
    <scope>NUCLEOTIDE SEQUENCE [LARGE SCALE GENOMIC DNA]</scope>
    <source>
        <strain evidence="4 5">cv. Gransden 2004</strain>
    </source>
</reference>
<dbReference type="EMBL" id="ABEU02000004">
    <property type="protein sequence ID" value="PNR54705.1"/>
    <property type="molecule type" value="Genomic_DNA"/>
</dbReference>
<dbReference type="AlphaFoldDB" id="A0A2K1KLQ1"/>
<organism evidence="3">
    <name type="scientific">Physcomitrium patens</name>
    <name type="common">Spreading-leaved earth moss</name>
    <name type="synonym">Physcomitrella patens</name>
    <dbReference type="NCBI Taxonomy" id="3218"/>
    <lineage>
        <taxon>Eukaryota</taxon>
        <taxon>Viridiplantae</taxon>
        <taxon>Streptophyta</taxon>
        <taxon>Embryophyta</taxon>
        <taxon>Bryophyta</taxon>
        <taxon>Bryophytina</taxon>
        <taxon>Bryopsida</taxon>
        <taxon>Funariidae</taxon>
        <taxon>Funariales</taxon>
        <taxon>Funariaceae</taxon>
        <taxon>Physcomitrium</taxon>
    </lineage>
</organism>
<proteinExistence type="predicted"/>
<gene>
    <name evidence="3" type="ORF">PHYPA_005598</name>
</gene>
<dbReference type="Pfam" id="PF02383">
    <property type="entry name" value="Syja_N"/>
    <property type="match status" value="1"/>
</dbReference>
<dbReference type="STRING" id="3218.A0A2K1KLQ1"/>
<keyword evidence="1" id="KW-0472">Membrane</keyword>
<dbReference type="PANTHER" id="PTHR45662:SF2">
    <property type="entry name" value="PHOSPHATIDYLINOSITOL-3-PHOSPHATASE SAC1"/>
    <property type="match status" value="1"/>
</dbReference>
<dbReference type="PANTHER" id="PTHR45662">
    <property type="entry name" value="PHOSPHATIDYLINOSITIDE PHOSPHATASE SAC1"/>
    <property type="match status" value="1"/>
</dbReference>
<dbReference type="Proteomes" id="UP000006727">
    <property type="component" value="Chromosome 4"/>
</dbReference>
<feature type="transmembrane region" description="Helical" evidence="1">
    <location>
        <begin position="573"/>
        <end position="590"/>
    </location>
</feature>
<feature type="domain" description="SAC" evidence="2">
    <location>
        <begin position="127"/>
        <end position="474"/>
    </location>
</feature>
<keyword evidence="1" id="KW-1133">Transmembrane helix</keyword>
<dbReference type="InterPro" id="IPR002013">
    <property type="entry name" value="SAC_dom"/>
</dbReference>
<sequence length="607" mass="69143">MGDSNNIRKPCTRMRLWELPDKYVLEPTDHMATEYLSIDRSSGDLSYTNQLPDDSIPHAQIVFGLVGILRLVAGAHALVITGRDSLGLYKGNPIYRVTAMKVLSCNNNLHQATPEEKKDEAHLVGLLKTLESTPGLYFSYDVDLTLNAGTFQDVAKSEHPSVWKYAEDRYLWNKNLLQDLINQKLEPYILFQTIETVVKNKPVKVSLIARRSMKRAGTRMWRRGADLDGNVANFVESEQILESQGFFASYTQVRGSIPVMWEQVVDLSYKPQIKTVNYENTPIAVERHFRDLRKRYGDILAIDLINQQGGESVLSVAYREAMEKLSDEHIRYLPFDFHKICGHIHFERLSALYDDIKEELSRQGCYLRDPMGKVLEVQKGQVRTNCIDCLDRTNVTQSLLGRKALEVQLQRIGILEPNNTIQQFESLEEKFKLSIFSLHNKLWTWKIQTRSTSYPRNGYVWADHGDHISIQYSGTGALKGDFVRFGKRTIRGILQDGLNSATRYYLNNFRDGIKQDSIDLVAGHYQVKRGTPASLQISWKETFALPGALATFMAGAYFTSVSVRQLGTDMYQYLYTLMLAGVTGGVVALVRQQGRNLTVRPRLCKMD</sequence>
<dbReference type="GO" id="GO:0005783">
    <property type="term" value="C:endoplasmic reticulum"/>
    <property type="evidence" value="ECO:0000318"/>
    <property type="project" value="GO_Central"/>
</dbReference>
<dbReference type="GO" id="GO:0046856">
    <property type="term" value="P:phosphatidylinositol dephosphorylation"/>
    <property type="evidence" value="ECO:0000318"/>
    <property type="project" value="GO_Central"/>
</dbReference>
<dbReference type="PaxDb" id="3218-PP1S267_14V6.1"/>
<protein>
    <recommendedName>
        <fullName evidence="2">SAC domain-containing protein</fullName>
    </recommendedName>
</protein>
<dbReference type="Gramene" id="Pp3c4_950V3.1">
    <property type="protein sequence ID" value="Pp3c4_950V3.1"/>
    <property type="gene ID" value="Pp3c4_950"/>
</dbReference>
<evidence type="ECO:0000259" key="2">
    <source>
        <dbReference type="PROSITE" id="PS50275"/>
    </source>
</evidence>
<name>A0A2K1KLQ1_PHYPA</name>
<reference evidence="3 5" key="1">
    <citation type="journal article" date="2008" name="Science">
        <title>The Physcomitrella genome reveals evolutionary insights into the conquest of land by plants.</title>
        <authorList>
            <person name="Rensing S."/>
            <person name="Lang D."/>
            <person name="Zimmer A."/>
            <person name="Terry A."/>
            <person name="Salamov A."/>
            <person name="Shapiro H."/>
            <person name="Nishiyama T."/>
            <person name="Perroud P.-F."/>
            <person name="Lindquist E."/>
            <person name="Kamisugi Y."/>
            <person name="Tanahashi T."/>
            <person name="Sakakibara K."/>
            <person name="Fujita T."/>
            <person name="Oishi K."/>
            <person name="Shin-I T."/>
            <person name="Kuroki Y."/>
            <person name="Toyoda A."/>
            <person name="Suzuki Y."/>
            <person name="Hashimoto A."/>
            <person name="Yamaguchi K."/>
            <person name="Sugano A."/>
            <person name="Kohara Y."/>
            <person name="Fujiyama A."/>
            <person name="Anterola A."/>
            <person name="Aoki S."/>
            <person name="Ashton N."/>
            <person name="Barbazuk W.B."/>
            <person name="Barker E."/>
            <person name="Bennetzen J."/>
            <person name="Bezanilla M."/>
            <person name="Blankenship R."/>
            <person name="Cho S.H."/>
            <person name="Dutcher S."/>
            <person name="Estelle M."/>
            <person name="Fawcett J.A."/>
            <person name="Gundlach H."/>
            <person name="Hanada K."/>
            <person name="Heyl A."/>
            <person name="Hicks K.A."/>
            <person name="Hugh J."/>
            <person name="Lohr M."/>
            <person name="Mayer K."/>
            <person name="Melkozernov A."/>
            <person name="Murata T."/>
            <person name="Nelson D."/>
            <person name="Pils B."/>
            <person name="Prigge M."/>
            <person name="Reiss B."/>
            <person name="Renner T."/>
            <person name="Rombauts S."/>
            <person name="Rushton P."/>
            <person name="Sanderfoot A."/>
            <person name="Schween G."/>
            <person name="Shiu S.-H."/>
            <person name="Stueber K."/>
            <person name="Theodoulou F.L."/>
            <person name="Tu H."/>
            <person name="Van de Peer Y."/>
            <person name="Verrier P.J."/>
            <person name="Waters E."/>
            <person name="Wood A."/>
            <person name="Yang L."/>
            <person name="Cove D."/>
            <person name="Cuming A."/>
            <person name="Hasebe M."/>
            <person name="Lucas S."/>
            <person name="Mishler D.B."/>
            <person name="Reski R."/>
            <person name="Grigoriev I."/>
            <person name="Quatrano R.S."/>
            <person name="Boore J.L."/>
        </authorList>
    </citation>
    <scope>NUCLEOTIDE SEQUENCE [LARGE SCALE GENOMIC DNA]</scope>
    <source>
        <strain evidence="4 5">cv. Gransden 2004</strain>
    </source>
</reference>
<dbReference type="FunCoup" id="A0A2K1KLQ1">
    <property type="interactions" value="5483"/>
</dbReference>
<keyword evidence="5" id="KW-1185">Reference proteome</keyword>
<evidence type="ECO:0000256" key="1">
    <source>
        <dbReference type="SAM" id="Phobius"/>
    </source>
</evidence>
<evidence type="ECO:0000313" key="5">
    <source>
        <dbReference type="Proteomes" id="UP000006727"/>
    </source>
</evidence>
<reference evidence="4" key="3">
    <citation type="submission" date="2020-12" db="UniProtKB">
        <authorList>
            <consortium name="EnsemblPlants"/>
        </authorList>
    </citation>
    <scope>IDENTIFICATION</scope>
</reference>
<dbReference type="InParanoid" id="A0A2K1KLQ1"/>